<dbReference type="EMBL" id="JAAZNL010000058">
    <property type="protein sequence ID" value="NMB70424.1"/>
    <property type="molecule type" value="Genomic_DNA"/>
</dbReference>
<sequence>MLKKAIKDNTGSASNWILGIAFLIIVGVGVYVLVFKNIKPKLTGDAAKTKETTASKAAEDPSLHQALTISDIAKRPNVYENKRVILLKVLSRGWVTDRAFIVTDVPVKTPSGTSTPSGSLLVIRKEQFSLPEHAPDGMIALGEDKRQLRLEGTVKYFNVDEVSSMWGITFSTADYNALKKYNKKPVLLIDVIEPYQTNK</sequence>
<proteinExistence type="predicted"/>
<protein>
    <submittedName>
        <fullName evidence="2">Uncharacterized protein</fullName>
    </submittedName>
</protein>
<evidence type="ECO:0000313" key="2">
    <source>
        <dbReference type="EMBL" id="NMB70424.1"/>
    </source>
</evidence>
<dbReference type="AlphaFoldDB" id="A0A7X9DLJ0"/>
<dbReference type="Proteomes" id="UP000526033">
    <property type="component" value="Unassembled WGS sequence"/>
</dbReference>
<evidence type="ECO:0000256" key="1">
    <source>
        <dbReference type="SAM" id="Phobius"/>
    </source>
</evidence>
<evidence type="ECO:0000313" key="3">
    <source>
        <dbReference type="Proteomes" id="UP000526033"/>
    </source>
</evidence>
<feature type="transmembrane region" description="Helical" evidence="1">
    <location>
        <begin position="16"/>
        <end position="34"/>
    </location>
</feature>
<reference evidence="2 3" key="1">
    <citation type="journal article" date="2020" name="Biotechnol. Biofuels">
        <title>New insights from the biogas microbiome by comprehensive genome-resolved metagenomics of nearly 1600 species originating from multiple anaerobic digesters.</title>
        <authorList>
            <person name="Campanaro S."/>
            <person name="Treu L."/>
            <person name="Rodriguez-R L.M."/>
            <person name="Kovalovszki A."/>
            <person name="Ziels R.M."/>
            <person name="Maus I."/>
            <person name="Zhu X."/>
            <person name="Kougias P.G."/>
            <person name="Basile A."/>
            <person name="Luo G."/>
            <person name="Schluter A."/>
            <person name="Konstantinidis K.T."/>
            <person name="Angelidaki I."/>
        </authorList>
    </citation>
    <scope>NUCLEOTIDE SEQUENCE [LARGE SCALE GENOMIC DNA]</scope>
    <source>
        <strain evidence="2">AS27yjCOA_165</strain>
    </source>
</reference>
<keyword evidence="1" id="KW-0472">Membrane</keyword>
<organism evidence="2 3">
    <name type="scientific">candidate division WWE3 bacterium</name>
    <dbReference type="NCBI Taxonomy" id="2053526"/>
    <lineage>
        <taxon>Bacteria</taxon>
        <taxon>Katanobacteria</taxon>
    </lineage>
</organism>
<accession>A0A7X9DLJ0</accession>
<name>A0A7X9DLJ0_UNCKA</name>
<gene>
    <name evidence="2" type="ORF">GYA27_04495</name>
</gene>
<comment type="caution">
    <text evidence="2">The sequence shown here is derived from an EMBL/GenBank/DDBJ whole genome shotgun (WGS) entry which is preliminary data.</text>
</comment>
<keyword evidence="1" id="KW-1133">Transmembrane helix</keyword>
<keyword evidence="1" id="KW-0812">Transmembrane</keyword>